<dbReference type="EMBL" id="LKHS01000005">
    <property type="protein sequence ID" value="KQH86757.1"/>
    <property type="molecule type" value="Genomic_DNA"/>
</dbReference>
<dbReference type="Proteomes" id="UP000051221">
    <property type="component" value="Unassembled WGS sequence"/>
</dbReference>
<organism evidence="1 2">
    <name type="scientific">Vibrio furnissii</name>
    <dbReference type="NCBI Taxonomy" id="29494"/>
    <lineage>
        <taxon>Bacteria</taxon>
        <taxon>Pseudomonadati</taxon>
        <taxon>Pseudomonadota</taxon>
        <taxon>Gammaproteobacteria</taxon>
        <taxon>Vibrionales</taxon>
        <taxon>Vibrionaceae</taxon>
        <taxon>Vibrio</taxon>
    </lineage>
</organism>
<accession>A0A0Q2R3K0</accession>
<comment type="caution">
    <text evidence="1">The sequence shown here is derived from an EMBL/GenBank/DDBJ whole genome shotgun (WGS) entry which is preliminary data.</text>
</comment>
<proteinExistence type="predicted"/>
<gene>
    <name evidence="1" type="ORF">AMR76_06620</name>
</gene>
<protein>
    <submittedName>
        <fullName evidence="1">Uncharacterized protein</fullName>
    </submittedName>
</protein>
<reference evidence="1 2" key="1">
    <citation type="submission" date="2015-08" db="EMBL/GenBank/DDBJ databases">
        <title>Antibacterial properties of a collection of Vibrionaceae strains.</title>
        <authorList>
            <person name="Giubergia S."/>
        </authorList>
    </citation>
    <scope>NUCLEOTIDE SEQUENCE [LARGE SCALE GENOMIC DNA]</scope>
    <source>
        <strain evidence="1 2">S0821</strain>
    </source>
</reference>
<evidence type="ECO:0000313" key="2">
    <source>
        <dbReference type="Proteomes" id="UP000051221"/>
    </source>
</evidence>
<evidence type="ECO:0000313" key="1">
    <source>
        <dbReference type="EMBL" id="KQH86757.1"/>
    </source>
</evidence>
<dbReference type="InParanoid" id="A0A0Q2R3K0"/>
<keyword evidence="2" id="KW-1185">Reference proteome</keyword>
<dbReference type="AlphaFoldDB" id="A0A0Q2R3K0"/>
<name>A0A0Q2R3K0_VIBFU</name>
<sequence>MSSIKINGLDKALESVQKRTSARELTSEGVYKILNEVQETLDTYLFKKDQVGIRILITVYTRVASSYSGIPYATFVEVERGKTVWKLSNVYRDKGIAADAKILNSEIFADQIYCKAEKELNRLVYRDIEL</sequence>
<dbReference type="RefSeq" id="WP_055465679.1">
    <property type="nucleotide sequence ID" value="NZ_LKHS01000005.1"/>
</dbReference>